<evidence type="ECO:0000313" key="6">
    <source>
        <dbReference type="EMBL" id="KAF5838045.1"/>
    </source>
</evidence>
<feature type="compositionally biased region" description="Low complexity" evidence="5">
    <location>
        <begin position="922"/>
        <end position="936"/>
    </location>
</feature>
<dbReference type="PANTHER" id="PTHR31399">
    <property type="entry name" value="DNA-DIRECTED PRIMASE / POLYMERASE PROTEIN"/>
    <property type="match status" value="1"/>
</dbReference>
<dbReference type="EMBL" id="MU069593">
    <property type="protein sequence ID" value="KAF5838045.1"/>
    <property type="molecule type" value="Genomic_DNA"/>
</dbReference>
<dbReference type="Pfam" id="PF03121">
    <property type="entry name" value="Herpes_UL52"/>
    <property type="match status" value="1"/>
</dbReference>
<feature type="region of interest" description="Disordered" evidence="5">
    <location>
        <begin position="27"/>
        <end position="112"/>
    </location>
</feature>
<feature type="region of interest" description="Disordered" evidence="5">
    <location>
        <begin position="1267"/>
        <end position="1315"/>
    </location>
</feature>
<evidence type="ECO:0000313" key="7">
    <source>
        <dbReference type="Proteomes" id="UP000815325"/>
    </source>
</evidence>
<dbReference type="PANTHER" id="PTHR31399:SF0">
    <property type="entry name" value="DNA-DIRECTED PRIMASE_POLYMERASE PROTEIN"/>
    <property type="match status" value="1"/>
</dbReference>
<gene>
    <name evidence="6" type="ORF">DUNSADRAFT_3480</name>
</gene>
<dbReference type="Proteomes" id="UP000815325">
    <property type="component" value="Unassembled WGS sequence"/>
</dbReference>
<evidence type="ECO:0000256" key="4">
    <source>
        <dbReference type="ARBA" id="ARBA00047303"/>
    </source>
</evidence>
<evidence type="ECO:0000256" key="5">
    <source>
        <dbReference type="SAM" id="MobiDB-lite"/>
    </source>
</evidence>
<feature type="compositionally biased region" description="Basic and acidic residues" evidence="5">
    <location>
        <begin position="669"/>
        <end position="679"/>
    </location>
</feature>
<protein>
    <recommendedName>
        <fullName evidence="1">DNA-directed primase/polymerase protein</fullName>
        <ecNumber evidence="3">2.7.7.102</ecNumber>
    </recommendedName>
</protein>
<comment type="catalytic activity">
    <reaction evidence="2">
        <text>ssDNA + n NTP = ssDNA/pppN(pN)n-1 hybrid + (n-1) diphosphate.</text>
        <dbReference type="EC" id="2.7.7.102"/>
    </reaction>
</comment>
<feature type="compositionally biased region" description="Polar residues" evidence="5">
    <location>
        <begin position="584"/>
        <end position="593"/>
    </location>
</feature>
<feature type="compositionally biased region" description="Low complexity" evidence="5">
    <location>
        <begin position="1281"/>
        <end position="1303"/>
    </location>
</feature>
<feature type="region of interest" description="Disordered" evidence="5">
    <location>
        <begin position="535"/>
        <end position="597"/>
    </location>
</feature>
<dbReference type="EC" id="2.7.7.102" evidence="3"/>
<evidence type="ECO:0000256" key="1">
    <source>
        <dbReference type="ARBA" id="ARBA00026139"/>
    </source>
</evidence>
<evidence type="ECO:0000256" key="2">
    <source>
        <dbReference type="ARBA" id="ARBA00044677"/>
    </source>
</evidence>
<feature type="compositionally biased region" description="Polar residues" evidence="5">
    <location>
        <begin position="609"/>
        <end position="625"/>
    </location>
</feature>
<keyword evidence="7" id="KW-1185">Reference proteome</keyword>
<feature type="compositionally biased region" description="Low complexity" evidence="5">
    <location>
        <begin position="370"/>
        <end position="380"/>
    </location>
</feature>
<comment type="caution">
    <text evidence="6">The sequence shown here is derived from an EMBL/GenBank/DDBJ whole genome shotgun (WGS) entry which is preliminary data.</text>
</comment>
<feature type="compositionally biased region" description="Low complexity" evidence="5">
    <location>
        <begin position="766"/>
        <end position="778"/>
    </location>
</feature>
<sequence length="1342" mass="153235">MSLLEVLRKQSIDRKFFQRLEEQFRARMSNQGDAQEHEKNRSNKRPRLERSGQGTTPTHHNPQRPPPSKSPTPSLAADAAAGEISRADASVPVRTGGDRQASPSKQEPCTGRPLALQSFQVTPGGAMVLTDSYDGEGAEGGGHARAVENAVMLWFESQLLKPAFDYIDQQPAAAQEHLKVFSVERENGKGRMFICASASRFWSHYKDLRSDQRHHYEIIRQGMPCHLYFDLEFDPRVNPDVDGDGLVDLLVLECVALMKELFNINLKPEQKVWELDSSGPNKWSRHVVIHQRRAFAHNGHVNAFVRVLIERLRRHAEMEQQQQLEQQQQQQQRQDFCEQPHFDGLQQWHNLCMQEPQMHHFHALLEHTQEQQQQQQQQQQGCKSNQPHNDHYVSQQRPDLCVQGPQMHNFHALLEQQQQQQCQDCCEQPYNDYQGIQQRPDLCMQGPQIRHCHELLEQQQQQQQQCQALCQQQLHMHDHELQLDPIYMLPHAHHGKQQQRQDLCQQQLYAHRHELQPDLYQMQLDMQFRGEQKLHLHHHHHHHHHHQQQQQQQQQQRTTSEHVHPALGTPSASPAQVPFLNKSADGTKSTQPHSPHAIRHSQNAFTVQMPLPNNSMHTSRSTQPHSPHALPHSQNAFTAPMPLPSTCRHTSPRHTQPRARYSDMWVIKEAGRSCSKPEQHPVGPDQPKECRPADVPPVQSDGSMRESGLDGGLDTTSAGAEQQRTLFIDTGVYTRNRAFRLCWSSKAGKEHKLKPTHRYAMATFLSRNRSNSSSSSSSKYVRTDVGSNNSKTDALPKVGGEPEGQQPEGEQCRDHSLQHHNQQHYNQGQQPEGEQCRNQTLQHHDQQHNQGQQHPQQHNDQGRQHPQQHNDQGQRHHDLQQQQQQQQQQQKQHVHLVEQEGQQQDCLAHLFQQQQQQQQHQDYCAPQQQQQQPQPQEVAGSPALMQQPHKKSRAASHTHNSSARLKHQDFGMPAKQAETVFLQSMVTDTHGCDHTPHLCLFDEADAAQHTGFILWDDSGTKTGRRTSCMHPAQQASLKDKTNHPAQTTLYFEGFILWDDSGTKTGRRTSCMHPAQQASLKDKTNHPAQTTLYFVGFILWDDSGTKTGRRTSCLHPAQQAALKAKPTQLRPGSSLFGYGSSPLGAELDGFVRDVCGTQGGVGSSDYRTWMLALESQTITYTSKNTRWCANVGRQHKSNGVYWVIDLRRGTWVQRCHDPDCAGFSSHALPLPIPLWQASANRLMGLRASLLPQQQTLEEQQQEDHLDLVQPQKQHHHHHHQDQQQTLQEQQQQCYMGLEQQQQQQHSNLPGPAGDASEAEYDELCCRALELYEASVEGARDGSA</sequence>
<organism evidence="6 7">
    <name type="scientific">Dunaliella salina</name>
    <name type="common">Green alga</name>
    <name type="synonym">Protococcus salinus</name>
    <dbReference type="NCBI Taxonomy" id="3046"/>
    <lineage>
        <taxon>Eukaryota</taxon>
        <taxon>Viridiplantae</taxon>
        <taxon>Chlorophyta</taxon>
        <taxon>core chlorophytes</taxon>
        <taxon>Chlorophyceae</taxon>
        <taxon>CS clade</taxon>
        <taxon>Chlamydomonadales</taxon>
        <taxon>Dunaliellaceae</taxon>
        <taxon>Dunaliella</taxon>
    </lineage>
</organism>
<feature type="region of interest" description="Disordered" evidence="5">
    <location>
        <begin position="367"/>
        <end position="390"/>
    </location>
</feature>
<comment type="catalytic activity">
    <reaction evidence="4">
        <text>DNA(n) + a 2'-deoxyribonucleoside 5'-triphosphate = DNA(n+1) + diphosphate</text>
        <dbReference type="Rhea" id="RHEA:22508"/>
        <dbReference type="Rhea" id="RHEA-COMP:17339"/>
        <dbReference type="Rhea" id="RHEA-COMP:17340"/>
        <dbReference type="ChEBI" id="CHEBI:33019"/>
        <dbReference type="ChEBI" id="CHEBI:61560"/>
        <dbReference type="ChEBI" id="CHEBI:173112"/>
        <dbReference type="EC" id="2.7.7.7"/>
    </reaction>
    <physiologicalReaction direction="left-to-right" evidence="4">
        <dbReference type="Rhea" id="RHEA:22509"/>
    </physiologicalReaction>
</comment>
<dbReference type="InterPro" id="IPR044917">
    <property type="entry name" value="PRIMPOL"/>
</dbReference>
<reference evidence="6" key="1">
    <citation type="submission" date="2017-08" db="EMBL/GenBank/DDBJ databases">
        <authorList>
            <person name="Polle J.E."/>
            <person name="Barry K."/>
            <person name="Cushman J."/>
            <person name="Schmutz J."/>
            <person name="Tran D."/>
            <person name="Hathwaick L.T."/>
            <person name="Yim W.C."/>
            <person name="Jenkins J."/>
            <person name="Mckie-Krisberg Z.M."/>
            <person name="Prochnik S."/>
            <person name="Lindquist E."/>
            <person name="Dockter R.B."/>
            <person name="Adam C."/>
            <person name="Molina H."/>
            <person name="Bunkerborg J."/>
            <person name="Jin E."/>
            <person name="Buchheim M."/>
            <person name="Magnuson J."/>
        </authorList>
    </citation>
    <scope>NUCLEOTIDE SEQUENCE</scope>
    <source>
        <strain evidence="6">CCAP 19/18</strain>
    </source>
</reference>
<feature type="compositionally biased region" description="Polar residues" evidence="5">
    <location>
        <begin position="381"/>
        <end position="390"/>
    </location>
</feature>
<feature type="region of interest" description="Disordered" evidence="5">
    <location>
        <begin position="764"/>
        <end position="896"/>
    </location>
</feature>
<feature type="compositionally biased region" description="Basic and acidic residues" evidence="5">
    <location>
        <begin position="34"/>
        <end position="50"/>
    </location>
</feature>
<accession>A0ABQ7GTW0</accession>
<feature type="region of interest" description="Disordered" evidence="5">
    <location>
        <begin position="609"/>
        <end position="718"/>
    </location>
</feature>
<feature type="compositionally biased region" description="Low complexity" evidence="5">
    <location>
        <begin position="848"/>
        <end position="859"/>
    </location>
</feature>
<feature type="compositionally biased region" description="Basic residues" evidence="5">
    <location>
        <begin position="535"/>
        <end position="547"/>
    </location>
</feature>
<feature type="compositionally biased region" description="Low complexity" evidence="5">
    <location>
        <begin position="880"/>
        <end position="891"/>
    </location>
</feature>
<name>A0ABQ7GTW0_DUNSA</name>
<evidence type="ECO:0000256" key="3">
    <source>
        <dbReference type="ARBA" id="ARBA00044768"/>
    </source>
</evidence>
<feature type="region of interest" description="Disordered" evidence="5">
    <location>
        <begin position="922"/>
        <end position="966"/>
    </location>
</feature>
<feature type="compositionally biased region" description="Low complexity" evidence="5">
    <location>
        <begin position="819"/>
        <end position="830"/>
    </location>
</feature>
<proteinExistence type="predicted"/>